<dbReference type="AlphaFoldDB" id="A0A086TEP7"/>
<evidence type="ECO:0000313" key="3">
    <source>
        <dbReference type="Proteomes" id="UP000029964"/>
    </source>
</evidence>
<sequence length="85" mass="9587">MKKLSTEGPVKLPTARTLSGNLHAAQALLAADQRPTRRRGLDGRMVEARRVESEYPRLQSIRGDGEMFGGVRRQMVRRSGRRDAR</sequence>
<comment type="caution">
    <text evidence="2">The sequence shown here is derived from an EMBL/GenBank/DDBJ whole genome shotgun (WGS) entry which is preliminary data.</text>
</comment>
<proteinExistence type="predicted"/>
<organism evidence="2 3">
    <name type="scientific">Hapsidospora chrysogenum (strain ATCC 11550 / CBS 779.69 / DSM 880 / IAM 14645 / JCM 23072 / IMI 49137)</name>
    <name type="common">Acremonium chrysogenum</name>
    <dbReference type="NCBI Taxonomy" id="857340"/>
    <lineage>
        <taxon>Eukaryota</taxon>
        <taxon>Fungi</taxon>
        <taxon>Dikarya</taxon>
        <taxon>Ascomycota</taxon>
        <taxon>Pezizomycotina</taxon>
        <taxon>Sordariomycetes</taxon>
        <taxon>Hypocreomycetidae</taxon>
        <taxon>Hypocreales</taxon>
        <taxon>Bionectriaceae</taxon>
        <taxon>Hapsidospora</taxon>
    </lineage>
</organism>
<evidence type="ECO:0000313" key="2">
    <source>
        <dbReference type="EMBL" id="KFH47829.1"/>
    </source>
</evidence>
<name>A0A086TEP7_HAPC1</name>
<dbReference type="Proteomes" id="UP000029964">
    <property type="component" value="Unassembled WGS sequence"/>
</dbReference>
<evidence type="ECO:0000256" key="1">
    <source>
        <dbReference type="SAM" id="MobiDB-lite"/>
    </source>
</evidence>
<reference evidence="3" key="1">
    <citation type="journal article" date="2014" name="Genome Announc.">
        <title>Genome sequence and annotation of Acremonium chrysogenum, producer of the beta-lactam antibiotic cephalosporin C.</title>
        <authorList>
            <person name="Terfehr D."/>
            <person name="Dahlmann T.A."/>
            <person name="Specht T."/>
            <person name="Zadra I."/>
            <person name="Kuernsteiner H."/>
            <person name="Kueck U."/>
        </authorList>
    </citation>
    <scope>NUCLEOTIDE SEQUENCE [LARGE SCALE GENOMIC DNA]</scope>
    <source>
        <strain evidence="3">ATCC 11550 / CBS 779.69 / DSM 880 / IAM 14645 / JCM 23072 / IMI 49137</strain>
    </source>
</reference>
<dbReference type="EMBL" id="JPKY01000007">
    <property type="protein sequence ID" value="KFH47829.1"/>
    <property type="molecule type" value="Genomic_DNA"/>
</dbReference>
<accession>A0A086TEP7</accession>
<keyword evidence="3" id="KW-1185">Reference proteome</keyword>
<dbReference type="HOGENOM" id="CLU_2512123_0_0_1"/>
<feature type="region of interest" description="Disordered" evidence="1">
    <location>
        <begin position="64"/>
        <end position="85"/>
    </location>
</feature>
<protein>
    <submittedName>
        <fullName evidence="2">Uncharacterized protein</fullName>
    </submittedName>
</protein>
<feature type="compositionally biased region" description="Basic residues" evidence="1">
    <location>
        <begin position="74"/>
        <end position="85"/>
    </location>
</feature>
<gene>
    <name evidence="2" type="ORF">ACRE_013860</name>
</gene>